<dbReference type="RefSeq" id="WP_015326900.1">
    <property type="nucleotide sequence ID" value="NC_019978.1"/>
</dbReference>
<organism evidence="1 2">
    <name type="scientific">Halobacteroides halobius (strain ATCC 35273 / DSM 5150 / MD-1)</name>
    <dbReference type="NCBI Taxonomy" id="748449"/>
    <lineage>
        <taxon>Bacteria</taxon>
        <taxon>Bacillati</taxon>
        <taxon>Bacillota</taxon>
        <taxon>Clostridia</taxon>
        <taxon>Halanaerobiales</taxon>
        <taxon>Halobacteroidaceae</taxon>
        <taxon>Halobacteroides</taxon>
    </lineage>
</organism>
<evidence type="ECO:0000313" key="2">
    <source>
        <dbReference type="Proteomes" id="UP000010880"/>
    </source>
</evidence>
<dbReference type="eggNOG" id="ENOG502ZCFA">
    <property type="taxonomic scope" value="Bacteria"/>
</dbReference>
<dbReference type="AlphaFoldDB" id="L0KAQ6"/>
<accession>L0KAQ6</accession>
<protein>
    <submittedName>
        <fullName evidence="1">Uncharacterized protein</fullName>
    </submittedName>
</protein>
<name>L0KAQ6_HALHC</name>
<evidence type="ECO:0000313" key="1">
    <source>
        <dbReference type="EMBL" id="AGB41178.1"/>
    </source>
</evidence>
<dbReference type="OrthoDB" id="9777242at2"/>
<reference evidence="2" key="1">
    <citation type="submission" date="2012-02" db="EMBL/GenBank/DDBJ databases">
        <title>The complete genome of Halobacteroides halobius DSM 5150.</title>
        <authorList>
            <person name="Lucas S."/>
            <person name="Copeland A."/>
            <person name="Lapidus A."/>
            <person name="Glavina del Rio T."/>
            <person name="Dalin E."/>
            <person name="Tice H."/>
            <person name="Bruce D."/>
            <person name="Goodwin L."/>
            <person name="Pitluck S."/>
            <person name="Peters L."/>
            <person name="Mikhailova N."/>
            <person name="Gu W."/>
            <person name="Kyrpides N."/>
            <person name="Mavromatis K."/>
            <person name="Ivanova N."/>
            <person name="Brettin T."/>
            <person name="Detter J.C."/>
            <person name="Han C."/>
            <person name="Larimer F."/>
            <person name="Land M."/>
            <person name="Hauser L."/>
            <person name="Markowitz V."/>
            <person name="Cheng J.-F."/>
            <person name="Hugenholtz P."/>
            <person name="Woyke T."/>
            <person name="Wu D."/>
            <person name="Tindall B."/>
            <person name="Pomrenke H."/>
            <person name="Brambilla E."/>
            <person name="Klenk H.-P."/>
            <person name="Eisen J.A."/>
        </authorList>
    </citation>
    <scope>NUCLEOTIDE SEQUENCE [LARGE SCALE GENOMIC DNA]</scope>
    <source>
        <strain evidence="2">ATCC 35273 / DSM 5150 / MD-1</strain>
    </source>
</reference>
<sequence length="214" mass="24853">MSLVLGPVHHWLYNQIETIEDREKEIVAAFKEQYGANEVDKLVKQVRKEYGQLKRDAPLEELIGNSGIHPWLEGAITTVQTREAALVKELMMEFDDQELLVKVYKNNGKKIAKEADTSQGTNELESAFEALKNTLLQRMPCDRLSAVVHNKADQIVWRHDIKLHTEFWQKAGVDLDLMHQLYDNWIKGFVKAINPKIKHQRDISQEQYEDIFTI</sequence>
<gene>
    <name evidence="1" type="ordered locus">Halha_1231</name>
</gene>
<dbReference type="EMBL" id="CP003359">
    <property type="protein sequence ID" value="AGB41178.1"/>
    <property type="molecule type" value="Genomic_DNA"/>
</dbReference>
<keyword evidence="2" id="KW-1185">Reference proteome</keyword>
<proteinExistence type="predicted"/>
<dbReference type="Proteomes" id="UP000010880">
    <property type="component" value="Chromosome"/>
</dbReference>
<dbReference type="HOGENOM" id="CLU_111455_0_0_9"/>
<dbReference type="STRING" id="748449.Halha_1231"/>
<dbReference type="KEGG" id="hhl:Halha_1231"/>